<proteinExistence type="predicted"/>
<accession>A0AAW0TSM6</accession>
<evidence type="ECO:0000313" key="2">
    <source>
        <dbReference type="EMBL" id="KAK8389676.1"/>
    </source>
</evidence>
<organism evidence="2 3">
    <name type="scientific">Scylla paramamosain</name>
    <name type="common">Mud crab</name>
    <dbReference type="NCBI Taxonomy" id="85552"/>
    <lineage>
        <taxon>Eukaryota</taxon>
        <taxon>Metazoa</taxon>
        <taxon>Ecdysozoa</taxon>
        <taxon>Arthropoda</taxon>
        <taxon>Crustacea</taxon>
        <taxon>Multicrustacea</taxon>
        <taxon>Malacostraca</taxon>
        <taxon>Eumalacostraca</taxon>
        <taxon>Eucarida</taxon>
        <taxon>Decapoda</taxon>
        <taxon>Pleocyemata</taxon>
        <taxon>Brachyura</taxon>
        <taxon>Eubrachyura</taxon>
        <taxon>Portunoidea</taxon>
        <taxon>Portunidae</taxon>
        <taxon>Portuninae</taxon>
        <taxon>Scylla</taxon>
    </lineage>
</organism>
<evidence type="ECO:0000313" key="3">
    <source>
        <dbReference type="Proteomes" id="UP001487740"/>
    </source>
</evidence>
<evidence type="ECO:0000256" key="1">
    <source>
        <dbReference type="SAM" id="MobiDB-lite"/>
    </source>
</evidence>
<dbReference type="AlphaFoldDB" id="A0AAW0TSM6"/>
<feature type="compositionally biased region" description="Basic and acidic residues" evidence="1">
    <location>
        <begin position="331"/>
        <end position="350"/>
    </location>
</feature>
<feature type="compositionally biased region" description="Acidic residues" evidence="1">
    <location>
        <begin position="399"/>
        <end position="411"/>
    </location>
</feature>
<comment type="caution">
    <text evidence="2">The sequence shown here is derived from an EMBL/GenBank/DDBJ whole genome shotgun (WGS) entry which is preliminary data.</text>
</comment>
<keyword evidence="3" id="KW-1185">Reference proteome</keyword>
<dbReference type="EMBL" id="JARAKH010000027">
    <property type="protein sequence ID" value="KAK8389676.1"/>
    <property type="molecule type" value="Genomic_DNA"/>
</dbReference>
<protein>
    <submittedName>
        <fullName evidence="2">Uncharacterized protein</fullName>
    </submittedName>
</protein>
<feature type="region of interest" description="Disordered" evidence="1">
    <location>
        <begin position="288"/>
        <end position="502"/>
    </location>
</feature>
<dbReference type="Proteomes" id="UP001487740">
    <property type="component" value="Unassembled WGS sequence"/>
</dbReference>
<name>A0AAW0TSM6_SCYPA</name>
<feature type="compositionally biased region" description="Low complexity" evidence="1">
    <location>
        <begin position="288"/>
        <end position="323"/>
    </location>
</feature>
<sequence length="502" mass="53493">MHEFPPLFQWAKIVIALERAISQEKAKDYLYMYSIPLGGGGDGGEESLGVMVIKSKDKTKAKQRKGALSNWKRVGRVTIDALKRRGVSGEFLRREMWGLQTAASTPVKGPAKKKGYGNFLGTDTGPGTVDILGDALDQTRFAADGVDVDPDNEMDGFGALTGAIDQLAFTHDLDFSGDGVDDDPLKPRAAADVTGAGGHMRGSMLGPPAALQAKKKLRKKKELDGHDNPAFLDDEELLLAATLGTEGPGAESDDSDTDMLEARRLAQPRIVIQAETAAVVSGVGAAPTAAAKGKATPKPAGTAAAKDAKKTPTPAHACPGNPGAAPPPLRQDQEDRFSPQDSGEVHDDFHRKRQMTADGQGAAPSDAADKGKKEGKDKPKDKDKDKIKDSAKEDKPSVVEEEPAAEEEDESGDKWAEKKPRRSTNKVAPSDSVESGAEGRARDDLSVGLQSGADTTREEVKAKERERPKTSVASQKMKKRATDDVGNMNSILPWDNEDGDIK</sequence>
<reference evidence="2 3" key="1">
    <citation type="submission" date="2023-03" db="EMBL/GenBank/DDBJ databases">
        <title>High-quality genome of Scylla paramamosain provides insights in environmental adaptation.</title>
        <authorList>
            <person name="Zhang L."/>
        </authorList>
    </citation>
    <scope>NUCLEOTIDE SEQUENCE [LARGE SCALE GENOMIC DNA]</scope>
    <source>
        <strain evidence="2">LZ_2023a</strain>
        <tissue evidence="2">Muscle</tissue>
    </source>
</reference>
<gene>
    <name evidence="2" type="ORF">O3P69_008986</name>
</gene>
<feature type="compositionally biased region" description="Basic and acidic residues" evidence="1">
    <location>
        <begin position="367"/>
        <end position="398"/>
    </location>
</feature>
<feature type="compositionally biased region" description="Basic and acidic residues" evidence="1">
    <location>
        <begin position="455"/>
        <end position="469"/>
    </location>
</feature>